<dbReference type="InterPro" id="IPR007049">
    <property type="entry name" value="Carb-sel_porin_OprB"/>
</dbReference>
<protein>
    <submittedName>
        <fullName evidence="3">Porin</fullName>
    </submittedName>
</protein>
<accession>A0A2J4YWU1</accession>
<feature type="non-terminal residue" evidence="3">
    <location>
        <position position="197"/>
    </location>
</feature>
<dbReference type="GO" id="GO:0008643">
    <property type="term" value="P:carbohydrate transport"/>
    <property type="evidence" value="ECO:0007669"/>
    <property type="project" value="InterPro"/>
</dbReference>
<sequence>MNKLIYSGTMLLALLHPLQTLANETLFSPTAKNMTGEWGGVRTDLRRHGYDFTLEYSAMTATNISGGYDRDKTLRYSDQYILGVNMDLEKILGIHDGEFKASVNNRNGRDLTQDRLQDPRAPVIGSGVQSNYGRGQTWHATQFWFKKTGWDKKLDLKVGLMPPGEDFDNNGCFFQNLSLCGSLAGHGSGVWYNTPIG</sequence>
<dbReference type="InterPro" id="IPR052932">
    <property type="entry name" value="OprB_Porin"/>
</dbReference>
<keyword evidence="2" id="KW-0732">Signal</keyword>
<dbReference type="GO" id="GO:0016020">
    <property type="term" value="C:membrane"/>
    <property type="evidence" value="ECO:0007669"/>
    <property type="project" value="InterPro"/>
</dbReference>
<dbReference type="InterPro" id="IPR038673">
    <property type="entry name" value="OprB_sf"/>
</dbReference>
<evidence type="ECO:0000256" key="2">
    <source>
        <dbReference type="RuleBase" id="RU363072"/>
    </source>
</evidence>
<proteinExistence type="inferred from homology"/>
<name>A0A2J4YWU1_9ENTR</name>
<gene>
    <name evidence="3" type="ORF">CWM85_22675</name>
</gene>
<dbReference type="Gene3D" id="2.40.160.180">
    <property type="entry name" value="Carbohydrate-selective porin OprB"/>
    <property type="match status" value="1"/>
</dbReference>
<reference evidence="3 4" key="2">
    <citation type="submission" date="2018-01" db="EMBL/GenBank/DDBJ databases">
        <title>Genomic study of Klebsiella pneumoniae.</title>
        <authorList>
            <person name="Yang Y."/>
            <person name="Bicalho R."/>
        </authorList>
    </citation>
    <scope>NUCLEOTIDE SEQUENCE [LARGE SCALE GENOMIC DNA]</scope>
    <source>
        <strain evidence="3 4">A2</strain>
    </source>
</reference>
<evidence type="ECO:0000313" key="3">
    <source>
        <dbReference type="EMBL" id="PLM55137.1"/>
    </source>
</evidence>
<dbReference type="PANTHER" id="PTHR37944:SF1">
    <property type="entry name" value="PORIN B"/>
    <property type="match status" value="1"/>
</dbReference>
<comment type="similarity">
    <text evidence="1 2">Belongs to the OprB family.</text>
</comment>
<feature type="signal peptide" evidence="2">
    <location>
        <begin position="1"/>
        <end position="22"/>
    </location>
</feature>
<dbReference type="PANTHER" id="PTHR37944">
    <property type="entry name" value="PORIN B"/>
    <property type="match status" value="1"/>
</dbReference>
<evidence type="ECO:0000256" key="1">
    <source>
        <dbReference type="ARBA" id="ARBA00008769"/>
    </source>
</evidence>
<feature type="chain" id="PRO_5014211526" evidence="2">
    <location>
        <begin position="23"/>
        <end position="197"/>
    </location>
</feature>
<dbReference type="Proteomes" id="UP000234661">
    <property type="component" value="Unassembled WGS sequence"/>
</dbReference>
<dbReference type="Pfam" id="PF04966">
    <property type="entry name" value="OprB"/>
    <property type="match status" value="1"/>
</dbReference>
<organism evidence="3 4">
    <name type="scientific">Klebsiella michiganensis</name>
    <dbReference type="NCBI Taxonomy" id="1134687"/>
    <lineage>
        <taxon>Bacteria</taxon>
        <taxon>Pseudomonadati</taxon>
        <taxon>Pseudomonadota</taxon>
        <taxon>Gammaproteobacteria</taxon>
        <taxon>Enterobacterales</taxon>
        <taxon>Enterobacteriaceae</taxon>
        <taxon>Klebsiella/Raoultella group</taxon>
        <taxon>Klebsiella</taxon>
    </lineage>
</organism>
<evidence type="ECO:0000313" key="4">
    <source>
        <dbReference type="Proteomes" id="UP000234661"/>
    </source>
</evidence>
<dbReference type="GO" id="GO:0015288">
    <property type="term" value="F:porin activity"/>
    <property type="evidence" value="ECO:0007669"/>
    <property type="project" value="InterPro"/>
</dbReference>
<comment type="caution">
    <text evidence="3">The sequence shown here is derived from an EMBL/GenBank/DDBJ whole genome shotgun (WGS) entry which is preliminary data.</text>
</comment>
<reference evidence="3 4" key="1">
    <citation type="submission" date="2017-11" db="EMBL/GenBank/DDBJ databases">
        <authorList>
            <person name="Han C.G."/>
        </authorList>
    </citation>
    <scope>NUCLEOTIDE SEQUENCE [LARGE SCALE GENOMIC DNA]</scope>
    <source>
        <strain evidence="3 4">A2</strain>
    </source>
</reference>
<dbReference type="EMBL" id="PIET01000824">
    <property type="protein sequence ID" value="PLM55137.1"/>
    <property type="molecule type" value="Genomic_DNA"/>
</dbReference>
<dbReference type="AlphaFoldDB" id="A0A2J4YWU1"/>